<proteinExistence type="predicted"/>
<sequence length="167" mass="18236">MKSILQCIIIWSLTLPSGFGEAVDAVGKGGAYYEVQLGEDGEYWFLIVPSDKPTGGSHASMDGSKNGKPVLAFRDLSNETEISHPKDAANLKPEWRAYCFSVRLDLVDKLTMVQVVPPPGDLPGGKVTTTDLLWLVQEAKKTGRFKDFSKQKNKPPATTVDEGKAPR</sequence>
<comment type="caution">
    <text evidence="2">The sequence shown here is derived from an EMBL/GenBank/DDBJ whole genome shotgun (WGS) entry which is preliminary data.</text>
</comment>
<dbReference type="EMBL" id="JBBUKT010000001">
    <property type="protein sequence ID" value="MEK7949134.1"/>
    <property type="molecule type" value="Genomic_DNA"/>
</dbReference>
<keyword evidence="3" id="KW-1185">Reference proteome</keyword>
<dbReference type="RefSeq" id="WP_341402556.1">
    <property type="nucleotide sequence ID" value="NZ_JBBUKT010000001.1"/>
</dbReference>
<evidence type="ECO:0000313" key="3">
    <source>
        <dbReference type="Proteomes" id="UP001371305"/>
    </source>
</evidence>
<name>A0ABU9AN51_9BACT</name>
<reference evidence="2 3" key="1">
    <citation type="submission" date="2024-04" db="EMBL/GenBank/DDBJ databases">
        <title>Luteolibacter sp. isolated from soil.</title>
        <authorList>
            <person name="An J."/>
        </authorList>
    </citation>
    <scope>NUCLEOTIDE SEQUENCE [LARGE SCALE GENOMIC DNA]</scope>
    <source>
        <strain evidence="2 3">Y139</strain>
    </source>
</reference>
<dbReference type="Proteomes" id="UP001371305">
    <property type="component" value="Unassembled WGS sequence"/>
</dbReference>
<protein>
    <submittedName>
        <fullName evidence="2">Uncharacterized protein</fullName>
    </submittedName>
</protein>
<organism evidence="2 3">
    <name type="scientific">Luteolibacter soli</name>
    <dbReference type="NCBI Taxonomy" id="3135280"/>
    <lineage>
        <taxon>Bacteria</taxon>
        <taxon>Pseudomonadati</taxon>
        <taxon>Verrucomicrobiota</taxon>
        <taxon>Verrucomicrobiia</taxon>
        <taxon>Verrucomicrobiales</taxon>
        <taxon>Verrucomicrobiaceae</taxon>
        <taxon>Luteolibacter</taxon>
    </lineage>
</organism>
<evidence type="ECO:0000313" key="2">
    <source>
        <dbReference type="EMBL" id="MEK7949134.1"/>
    </source>
</evidence>
<feature type="region of interest" description="Disordered" evidence="1">
    <location>
        <begin position="146"/>
        <end position="167"/>
    </location>
</feature>
<gene>
    <name evidence="2" type="ORF">WKV53_01430</name>
</gene>
<evidence type="ECO:0000256" key="1">
    <source>
        <dbReference type="SAM" id="MobiDB-lite"/>
    </source>
</evidence>
<accession>A0ABU9AN51</accession>